<dbReference type="PANTHER" id="PTHR30532">
    <property type="entry name" value="IRON III DICITRATE-BINDING PERIPLASMIC PROTEIN"/>
    <property type="match status" value="1"/>
</dbReference>
<dbReference type="PANTHER" id="PTHR30532:SF24">
    <property type="entry name" value="FERRIC ENTEROBACTIN-BINDING PERIPLASMIC PROTEIN FEPB"/>
    <property type="match status" value="1"/>
</dbReference>
<dbReference type="Proteomes" id="UP001500274">
    <property type="component" value="Unassembled WGS sequence"/>
</dbReference>
<dbReference type="SUPFAM" id="SSF53807">
    <property type="entry name" value="Helical backbone' metal receptor"/>
    <property type="match status" value="1"/>
</dbReference>
<keyword evidence="8" id="KW-1185">Reference proteome</keyword>
<proteinExistence type="inferred from homology"/>
<dbReference type="Gene3D" id="3.40.50.1980">
    <property type="entry name" value="Nitrogenase molybdenum iron protein domain"/>
    <property type="match status" value="2"/>
</dbReference>
<dbReference type="PROSITE" id="PS51257">
    <property type="entry name" value="PROKAR_LIPOPROTEIN"/>
    <property type="match status" value="1"/>
</dbReference>
<dbReference type="PROSITE" id="PS50983">
    <property type="entry name" value="FE_B12_PBP"/>
    <property type="match status" value="1"/>
</dbReference>
<accession>A0ABP6BPU7</accession>
<keyword evidence="3" id="KW-0813">Transport</keyword>
<keyword evidence="4 5" id="KW-0732">Signal</keyword>
<comment type="subcellular location">
    <subcellularLocation>
        <location evidence="1">Cell envelope</location>
    </subcellularLocation>
</comment>
<gene>
    <name evidence="7" type="ORF">GCM10009862_14650</name>
</gene>
<name>A0ABP6BPU7_9MICO</name>
<evidence type="ECO:0000256" key="2">
    <source>
        <dbReference type="ARBA" id="ARBA00008814"/>
    </source>
</evidence>
<dbReference type="InterPro" id="IPR002491">
    <property type="entry name" value="ABC_transptr_periplasmic_BD"/>
</dbReference>
<feature type="signal peptide" evidence="5">
    <location>
        <begin position="1"/>
        <end position="26"/>
    </location>
</feature>
<evidence type="ECO:0000313" key="7">
    <source>
        <dbReference type="EMBL" id="GAA2576445.1"/>
    </source>
</evidence>
<evidence type="ECO:0000256" key="3">
    <source>
        <dbReference type="ARBA" id="ARBA00022448"/>
    </source>
</evidence>
<feature type="chain" id="PRO_5045240176" evidence="5">
    <location>
        <begin position="27"/>
        <end position="344"/>
    </location>
</feature>
<evidence type="ECO:0000256" key="1">
    <source>
        <dbReference type="ARBA" id="ARBA00004196"/>
    </source>
</evidence>
<comment type="caution">
    <text evidence="7">The sequence shown here is derived from an EMBL/GenBank/DDBJ whole genome shotgun (WGS) entry which is preliminary data.</text>
</comment>
<feature type="domain" description="Fe/B12 periplasmic-binding" evidence="6">
    <location>
        <begin position="61"/>
        <end position="340"/>
    </location>
</feature>
<dbReference type="CDD" id="cd01146">
    <property type="entry name" value="FhuD"/>
    <property type="match status" value="1"/>
</dbReference>
<sequence length="344" mass="36424">MQLKRWTAVAVAAVSLAALTACSSGASTPAATGEDAGQSDAFPLSIENAFGTTTIDAKPKRVVTVDWGNQDVALALGIVPVAMPKVTYGDEDGDGLLPWVKDKLDELGAETPVLMDETDGYDYEAIADAAPDVILAAYSGMTQEQYDTLSKIAPVVTYQDMAWGTSWQDMTVLDGTALGMADEAQELVSSLEKHIADTAAEYPSIAGKTSLLSYFDPTDLSNLGFYSRSDPRVGYLEQMGFVPSAYVKEQSAASDQFWIVTSTEQIESFEDVQVIVTYGTDETLAQWQADPLMSRIPAVAKGAVAVITSDSTLSSAITPSPLSIGTSYGDDYIKLVGEAAAKAS</sequence>
<dbReference type="InterPro" id="IPR051313">
    <property type="entry name" value="Bact_iron-sidero_bind"/>
</dbReference>
<evidence type="ECO:0000259" key="6">
    <source>
        <dbReference type="PROSITE" id="PS50983"/>
    </source>
</evidence>
<dbReference type="RefSeq" id="WP_344228197.1">
    <property type="nucleotide sequence ID" value="NZ_BAAARI010000011.1"/>
</dbReference>
<evidence type="ECO:0000256" key="4">
    <source>
        <dbReference type="ARBA" id="ARBA00022729"/>
    </source>
</evidence>
<dbReference type="Pfam" id="PF01497">
    <property type="entry name" value="Peripla_BP_2"/>
    <property type="match status" value="1"/>
</dbReference>
<evidence type="ECO:0000256" key="5">
    <source>
        <dbReference type="SAM" id="SignalP"/>
    </source>
</evidence>
<comment type="similarity">
    <text evidence="2">Belongs to the bacterial solute-binding protein 8 family.</text>
</comment>
<protein>
    <submittedName>
        <fullName evidence="7">Iron-siderophore ABC transporter substrate-binding protein</fullName>
    </submittedName>
</protein>
<evidence type="ECO:0000313" key="8">
    <source>
        <dbReference type="Proteomes" id="UP001500274"/>
    </source>
</evidence>
<organism evidence="7 8">
    <name type="scientific">Microbacterium binotii</name>
    <dbReference type="NCBI Taxonomy" id="462710"/>
    <lineage>
        <taxon>Bacteria</taxon>
        <taxon>Bacillati</taxon>
        <taxon>Actinomycetota</taxon>
        <taxon>Actinomycetes</taxon>
        <taxon>Micrococcales</taxon>
        <taxon>Microbacteriaceae</taxon>
        <taxon>Microbacterium</taxon>
    </lineage>
</organism>
<reference evidence="8" key="1">
    <citation type="journal article" date="2019" name="Int. J. Syst. Evol. Microbiol.">
        <title>The Global Catalogue of Microorganisms (GCM) 10K type strain sequencing project: providing services to taxonomists for standard genome sequencing and annotation.</title>
        <authorList>
            <consortium name="The Broad Institute Genomics Platform"/>
            <consortium name="The Broad Institute Genome Sequencing Center for Infectious Disease"/>
            <person name="Wu L."/>
            <person name="Ma J."/>
        </authorList>
    </citation>
    <scope>NUCLEOTIDE SEQUENCE [LARGE SCALE GENOMIC DNA]</scope>
    <source>
        <strain evidence="8">JCM 16365</strain>
    </source>
</reference>
<dbReference type="EMBL" id="BAAARI010000011">
    <property type="protein sequence ID" value="GAA2576445.1"/>
    <property type="molecule type" value="Genomic_DNA"/>
</dbReference>